<name>A0A381E546_9GAMM</name>
<dbReference type="RefSeq" id="WP_147293453.1">
    <property type="nucleotide sequence ID" value="NZ_JBHLZC010000001.1"/>
</dbReference>
<gene>
    <name evidence="1" type="ORF">NCTC13294_00972</name>
</gene>
<dbReference type="OrthoDB" id="1091931at2"/>
<evidence type="ECO:0000313" key="1">
    <source>
        <dbReference type="EMBL" id="SUX21347.1"/>
    </source>
</evidence>
<organism evidence="1 2">
    <name type="scientific">Cardiobacterium valvarum</name>
    <dbReference type="NCBI Taxonomy" id="194702"/>
    <lineage>
        <taxon>Bacteria</taxon>
        <taxon>Pseudomonadati</taxon>
        <taxon>Pseudomonadota</taxon>
        <taxon>Gammaproteobacteria</taxon>
        <taxon>Cardiobacteriales</taxon>
        <taxon>Cardiobacteriaceae</taxon>
        <taxon>Cardiobacterium</taxon>
    </lineage>
</organism>
<evidence type="ECO:0000313" key="2">
    <source>
        <dbReference type="Proteomes" id="UP000254572"/>
    </source>
</evidence>
<keyword evidence="2" id="KW-1185">Reference proteome</keyword>
<dbReference type="Proteomes" id="UP000254572">
    <property type="component" value="Unassembled WGS sequence"/>
</dbReference>
<dbReference type="AlphaFoldDB" id="A0A381E546"/>
<accession>A0A381E546</accession>
<protein>
    <submittedName>
        <fullName evidence="1">Uncharacterized protein</fullName>
    </submittedName>
</protein>
<reference evidence="1 2" key="1">
    <citation type="submission" date="2018-06" db="EMBL/GenBank/DDBJ databases">
        <authorList>
            <consortium name="Pathogen Informatics"/>
            <person name="Doyle S."/>
        </authorList>
    </citation>
    <scope>NUCLEOTIDE SEQUENCE [LARGE SCALE GENOMIC DNA]</scope>
    <source>
        <strain evidence="1 2">NCTC13294</strain>
    </source>
</reference>
<proteinExistence type="predicted"/>
<dbReference type="EMBL" id="UFUW01000001">
    <property type="protein sequence ID" value="SUX21347.1"/>
    <property type="molecule type" value="Genomic_DNA"/>
</dbReference>
<sequence>MPNSSGFSDILKQHLSWHKARIDCLASIITALFVRQTVSLSALKNAFSSKARPESIYRRMQRFFAGNLIGRTGVARFVFPVFGWQNLRLTLDRTTWEYGKSCINILVLAVVWRGVAIPVPTQANECFCWNFSVRPFPKSISKPSTLAMDGWRICVKQGFLTASAARKTRR</sequence>